<dbReference type="InterPro" id="IPR008715">
    <property type="entry name" value="SAM-MeTfrase_NodS-like"/>
</dbReference>
<organism evidence="1">
    <name type="scientific">Tunturiibacter psychrotolerans</name>
    <dbReference type="NCBI Taxonomy" id="3069686"/>
    <lineage>
        <taxon>Bacteria</taxon>
        <taxon>Pseudomonadati</taxon>
        <taxon>Acidobacteriota</taxon>
        <taxon>Terriglobia</taxon>
        <taxon>Terriglobales</taxon>
        <taxon>Acidobacteriaceae</taxon>
        <taxon>Tunturiibacter</taxon>
    </lineage>
</organism>
<dbReference type="SUPFAM" id="SSF53335">
    <property type="entry name" value="S-adenosyl-L-methionine-dependent methyltransferases"/>
    <property type="match status" value="1"/>
</dbReference>
<dbReference type="Gene3D" id="3.40.50.150">
    <property type="entry name" value="Vaccinia Virus protein VP39"/>
    <property type="match status" value="1"/>
</dbReference>
<reference evidence="1" key="2">
    <citation type="journal article" date="2024" name="Environ. Microbiol.">
        <title>Genome analysis and description of Tunturibacter gen. nov. expands the diversity of Terriglobia in tundra soils.</title>
        <authorList>
            <person name="Messyasz A."/>
            <person name="Mannisto M.K."/>
            <person name="Kerkhof L.J."/>
            <person name="Haggblom M.M."/>
        </authorList>
    </citation>
    <scope>NUCLEOTIDE SEQUENCE</scope>
    <source>
        <strain evidence="1">X5P6</strain>
    </source>
</reference>
<sequence length="191" mass="21470">MTTNTTNQEFFDAKYRENDDPWAFTSNDYEQKRYSEILHALDSRRYKRAFEPGCSIGILTARLASICEHVDAIEISPTAVTLARQHCAHLANVNICCGSLPNDVPAGTFDLVILSEIGYYFDRQELFQVGSDLAGRLEHSGVLLAVHWLGHSADHLLDGDSVHEVLSYLGGLTLEYSARHIGFRIDRWIRG</sequence>
<dbReference type="GO" id="GO:0032259">
    <property type="term" value="P:methylation"/>
    <property type="evidence" value="ECO:0007669"/>
    <property type="project" value="UniProtKB-KW"/>
</dbReference>
<keyword evidence="1" id="KW-0489">Methyltransferase</keyword>
<gene>
    <name evidence="1" type="ORF">RBB77_18205</name>
</gene>
<dbReference type="GO" id="GO:0009312">
    <property type="term" value="P:oligosaccharide biosynthetic process"/>
    <property type="evidence" value="ECO:0007669"/>
    <property type="project" value="InterPro"/>
</dbReference>
<dbReference type="EMBL" id="CP132942">
    <property type="protein sequence ID" value="XCB32355.1"/>
    <property type="molecule type" value="Genomic_DNA"/>
</dbReference>
<reference evidence="1" key="1">
    <citation type="submission" date="2023-08" db="EMBL/GenBank/DDBJ databases">
        <authorList>
            <person name="Messyasz A."/>
            <person name="Mannisto M.K."/>
            <person name="Kerkhof L.J."/>
            <person name="Haggblom M."/>
        </authorList>
    </citation>
    <scope>NUCLEOTIDE SEQUENCE</scope>
    <source>
        <strain evidence="1">X5P6</strain>
    </source>
</reference>
<name>A0AAU7ZMC3_9BACT</name>
<keyword evidence="1" id="KW-0808">Transferase</keyword>
<evidence type="ECO:0000313" key="1">
    <source>
        <dbReference type="EMBL" id="XCB32355.1"/>
    </source>
</evidence>
<accession>A0AAU7ZMC3</accession>
<proteinExistence type="predicted"/>
<dbReference type="PANTHER" id="PTHR43861">
    <property type="entry name" value="TRANS-ACONITATE 2-METHYLTRANSFERASE-RELATED"/>
    <property type="match status" value="1"/>
</dbReference>
<dbReference type="GO" id="GO:0008757">
    <property type="term" value="F:S-adenosylmethionine-dependent methyltransferase activity"/>
    <property type="evidence" value="ECO:0007669"/>
    <property type="project" value="InterPro"/>
</dbReference>
<dbReference type="Pfam" id="PF05401">
    <property type="entry name" value="NodS"/>
    <property type="match status" value="1"/>
</dbReference>
<protein>
    <submittedName>
        <fullName evidence="1">SAM-dependent methyltransferase</fullName>
    </submittedName>
</protein>
<dbReference type="CDD" id="cd02440">
    <property type="entry name" value="AdoMet_MTases"/>
    <property type="match status" value="1"/>
</dbReference>
<dbReference type="AlphaFoldDB" id="A0AAU7ZMC3"/>
<dbReference type="RefSeq" id="WP_353063198.1">
    <property type="nucleotide sequence ID" value="NZ_CP132942.1"/>
</dbReference>
<dbReference type="InterPro" id="IPR029063">
    <property type="entry name" value="SAM-dependent_MTases_sf"/>
</dbReference>
<dbReference type="KEGG" id="tpsc:RBB77_18205"/>